<evidence type="ECO:0000313" key="1">
    <source>
        <dbReference type="EMBL" id="AYD82347.1"/>
    </source>
</evidence>
<proteinExistence type="predicted"/>
<protein>
    <submittedName>
        <fullName evidence="1">Uncharacterized protein</fullName>
    </submittedName>
</protein>
<dbReference type="EMBL" id="MH746814">
    <property type="protein sequence ID" value="AYD82347.1"/>
    <property type="molecule type" value="Genomic_DNA"/>
</dbReference>
<gene>
    <name evidence="1" type="ORF">Aci05_076</name>
</gene>
<name>A0A386KBA2_9CAUD</name>
<dbReference type="Proteomes" id="UP000269940">
    <property type="component" value="Segment"/>
</dbReference>
<sequence>MLTNRRTRAVTGYGGRISVTEGKRSNGIVDAIRDAFIQSGNWYGEEMLKINANTLSIGGHVHMGIDNPFITTDTGELWVDRRAISGHSVVGQGLPTDGKALKNLITSISTNSGAITVTGQVYRECPPNKVVKYKQLVWKSASTARDNLAVMTVNEYYTFTVRVDGKGYFGTDKVTKNIEVWFEDDRQFHVYEDDVRVFQSKSAKATAKFLETGEK</sequence>
<keyword evidence="2" id="KW-1185">Reference proteome</keyword>
<organism evidence="1 2">
    <name type="scientific">Acinetobacter phage vB_AbaM_B09_Aci05</name>
    <dbReference type="NCBI Taxonomy" id="2315458"/>
    <lineage>
        <taxon>Viruses</taxon>
        <taxon>Duplodnaviria</taxon>
        <taxon>Heunggongvirae</taxon>
        <taxon>Uroviricota</taxon>
        <taxon>Caudoviricetes</taxon>
        <taxon>Saclayvirus</taxon>
        <taxon>Saclayvirus Aci05</taxon>
    </lineage>
</organism>
<evidence type="ECO:0000313" key="2">
    <source>
        <dbReference type="Proteomes" id="UP000269940"/>
    </source>
</evidence>
<reference evidence="1 2" key="1">
    <citation type="submission" date="2018-08" db="EMBL/GenBank/DDBJ databases">
        <title>Complete genome sequence of five Acinetobacter baumannii phages from Abidjan, Cote d'Ivoire.</title>
        <authorList>
            <person name="Essoh C."/>
            <person name="Vernadet J.-P."/>
            <person name="Vergnaud G."/>
            <person name="Resch G."/>
            <person name="Pourcel C."/>
        </authorList>
    </citation>
    <scope>NUCLEOTIDE SEQUENCE [LARGE SCALE GENOMIC DNA]</scope>
</reference>
<accession>A0A386KBA2</accession>